<accession>A0A226E205</accession>
<keyword evidence="2" id="KW-1185">Reference proteome</keyword>
<protein>
    <recommendedName>
        <fullName evidence="3">Hepcidin</fullName>
    </recommendedName>
</protein>
<name>A0A226E205_FOLCA</name>
<organism evidence="1 2">
    <name type="scientific">Folsomia candida</name>
    <name type="common">Springtail</name>
    <dbReference type="NCBI Taxonomy" id="158441"/>
    <lineage>
        <taxon>Eukaryota</taxon>
        <taxon>Metazoa</taxon>
        <taxon>Ecdysozoa</taxon>
        <taxon>Arthropoda</taxon>
        <taxon>Hexapoda</taxon>
        <taxon>Collembola</taxon>
        <taxon>Entomobryomorpha</taxon>
        <taxon>Isotomoidea</taxon>
        <taxon>Isotomidae</taxon>
        <taxon>Proisotominae</taxon>
        <taxon>Folsomia</taxon>
    </lineage>
</organism>
<sequence>MTYTSYSTTTEGYQRSVPTKMLFNTRTGILIGILLCTLLCAESKEVGLLEEISQPLENQAFNDRVKRSPQSRPSIGTQQTQACYNCQRCYRGCNRNGGTCC</sequence>
<dbReference type="EMBL" id="LNIX01000007">
    <property type="protein sequence ID" value="OXA51593.1"/>
    <property type="molecule type" value="Genomic_DNA"/>
</dbReference>
<evidence type="ECO:0000313" key="2">
    <source>
        <dbReference type="Proteomes" id="UP000198287"/>
    </source>
</evidence>
<dbReference type="Proteomes" id="UP000198287">
    <property type="component" value="Unassembled WGS sequence"/>
</dbReference>
<evidence type="ECO:0008006" key="3">
    <source>
        <dbReference type="Google" id="ProtNLM"/>
    </source>
</evidence>
<dbReference type="AlphaFoldDB" id="A0A226E205"/>
<gene>
    <name evidence="1" type="ORF">Fcan01_13061</name>
</gene>
<comment type="caution">
    <text evidence="1">The sequence shown here is derived from an EMBL/GenBank/DDBJ whole genome shotgun (WGS) entry which is preliminary data.</text>
</comment>
<proteinExistence type="predicted"/>
<evidence type="ECO:0000313" key="1">
    <source>
        <dbReference type="EMBL" id="OXA51593.1"/>
    </source>
</evidence>
<reference evidence="1 2" key="1">
    <citation type="submission" date="2015-12" db="EMBL/GenBank/DDBJ databases">
        <title>The genome of Folsomia candida.</title>
        <authorList>
            <person name="Faddeeva A."/>
            <person name="Derks M.F."/>
            <person name="Anvar Y."/>
            <person name="Smit S."/>
            <person name="Van Straalen N."/>
            <person name="Roelofs D."/>
        </authorList>
    </citation>
    <scope>NUCLEOTIDE SEQUENCE [LARGE SCALE GENOMIC DNA]</scope>
    <source>
        <strain evidence="1 2">VU population</strain>
        <tissue evidence="1">Whole body</tissue>
    </source>
</reference>